<protein>
    <recommendedName>
        <fullName evidence="3">Peptidoglycan binding-like domain-containing protein</fullName>
    </recommendedName>
</protein>
<comment type="caution">
    <text evidence="1">The sequence shown here is derived from an EMBL/GenBank/DDBJ whole genome shotgun (WGS) entry which is preliminary data.</text>
</comment>
<dbReference type="EMBL" id="JACBYE010000001">
    <property type="protein sequence ID" value="NYS91985.1"/>
    <property type="molecule type" value="Genomic_DNA"/>
</dbReference>
<proteinExistence type="predicted"/>
<reference evidence="1 2" key="1">
    <citation type="submission" date="2020-07" db="EMBL/GenBank/DDBJ databases">
        <title>MOT database genomes.</title>
        <authorList>
            <person name="Joseph S."/>
            <person name="Aduse-Opoku J."/>
            <person name="Hashim A."/>
            <person name="Wade W."/>
            <person name="Curtis M."/>
        </authorList>
    </citation>
    <scope>NUCLEOTIDE SEQUENCE [LARGE SCALE GENOMIC DNA]</scope>
    <source>
        <strain evidence="1 2">DSM 100099</strain>
    </source>
</reference>
<evidence type="ECO:0000313" key="2">
    <source>
        <dbReference type="Proteomes" id="UP000561011"/>
    </source>
</evidence>
<evidence type="ECO:0008006" key="3">
    <source>
        <dbReference type="Google" id="ProtNLM"/>
    </source>
</evidence>
<dbReference type="InterPro" id="IPR036366">
    <property type="entry name" value="PGBDSf"/>
</dbReference>
<keyword evidence="2" id="KW-1185">Reference proteome</keyword>
<dbReference type="Gene3D" id="1.10.101.10">
    <property type="entry name" value="PGBD-like superfamily/PGBD"/>
    <property type="match status" value="1"/>
</dbReference>
<dbReference type="RefSeq" id="WP_179911989.1">
    <property type="nucleotide sequence ID" value="NZ_JACBYE010000001.1"/>
</dbReference>
<accession>A0A853EMY0</accession>
<dbReference type="Proteomes" id="UP000561011">
    <property type="component" value="Unassembled WGS sequence"/>
</dbReference>
<sequence length="345" mass="34064">MTSDRRVKTGLAALGGIVVAALGAGAGVAFSASATPASLASAAPVGSVPVTERQLTDPRTVEIALTVGGDTSVSSPASGLVTTWSCAAGSELVSGQGSLSVDGVQTLNLATTVPLWRDLELGTTGPDVTALQTELARLGQSVPVDGTVGSATLDATVDLFAIAGDPAPDRDVIRAARVLWLPGETVTVSTCDSSTGGVVSAGDPVATLTGGLTGAVVARLPVGAVPGARNLEIDDLTVPVGDEGRVTSPEALATISGSDSFLQAVRGAESSIQGRLALAEPVTVSSVPPGSLYDLDGQAACVLGDGIPTAVQVVGSELGQTFVTFETPTSPSLVALSPETGPACR</sequence>
<evidence type="ECO:0000313" key="1">
    <source>
        <dbReference type="EMBL" id="NYS91985.1"/>
    </source>
</evidence>
<dbReference type="InterPro" id="IPR036365">
    <property type="entry name" value="PGBD-like_sf"/>
</dbReference>
<dbReference type="AlphaFoldDB" id="A0A853EMY0"/>
<gene>
    <name evidence="1" type="ORF">HZZ10_00325</name>
</gene>
<organism evidence="1 2">
    <name type="scientific">Sanguibacter inulinus</name>
    <dbReference type="NCBI Taxonomy" id="60922"/>
    <lineage>
        <taxon>Bacteria</taxon>
        <taxon>Bacillati</taxon>
        <taxon>Actinomycetota</taxon>
        <taxon>Actinomycetes</taxon>
        <taxon>Micrococcales</taxon>
        <taxon>Sanguibacteraceae</taxon>
        <taxon>Sanguibacter</taxon>
    </lineage>
</organism>
<dbReference type="SUPFAM" id="SSF47090">
    <property type="entry name" value="PGBD-like"/>
    <property type="match status" value="1"/>
</dbReference>
<name>A0A853EMY0_9MICO</name>